<reference evidence="3" key="1">
    <citation type="submission" date="2017-03" db="EMBL/GenBank/DDBJ databases">
        <title>Genomes of endolithic fungi from Antarctica.</title>
        <authorList>
            <person name="Coleine C."/>
            <person name="Masonjones S."/>
            <person name="Stajich J.E."/>
        </authorList>
    </citation>
    <scope>NUCLEOTIDE SEQUENCE [LARGE SCALE GENOMIC DNA]</scope>
    <source>
        <strain evidence="3">CCFEE 5527</strain>
    </source>
</reference>
<dbReference type="AlphaFoldDB" id="A0A1V8T7T5"/>
<accession>A0A1V8T7T5</accession>
<dbReference type="Pfam" id="PF04818">
    <property type="entry name" value="CID"/>
    <property type="match status" value="1"/>
</dbReference>
<dbReference type="InterPro" id="IPR008942">
    <property type="entry name" value="ENTH_VHS"/>
</dbReference>
<dbReference type="InParanoid" id="A0A1V8T7T5"/>
<proteinExistence type="predicted"/>
<evidence type="ECO:0000313" key="2">
    <source>
        <dbReference type="EMBL" id="OQO07311.1"/>
    </source>
</evidence>
<protein>
    <recommendedName>
        <fullName evidence="1">CID domain-containing protein</fullName>
    </recommendedName>
</protein>
<organism evidence="2 3">
    <name type="scientific">Cryoendolithus antarcticus</name>
    <dbReference type="NCBI Taxonomy" id="1507870"/>
    <lineage>
        <taxon>Eukaryota</taxon>
        <taxon>Fungi</taxon>
        <taxon>Dikarya</taxon>
        <taxon>Ascomycota</taxon>
        <taxon>Pezizomycotina</taxon>
        <taxon>Dothideomycetes</taxon>
        <taxon>Dothideomycetidae</taxon>
        <taxon>Cladosporiales</taxon>
        <taxon>Cladosporiaceae</taxon>
        <taxon>Cryoendolithus</taxon>
    </lineage>
</organism>
<dbReference type="STRING" id="1507870.A0A1V8T7T5"/>
<dbReference type="Proteomes" id="UP000192596">
    <property type="component" value="Unassembled WGS sequence"/>
</dbReference>
<dbReference type="InterPro" id="IPR006569">
    <property type="entry name" value="CID_dom"/>
</dbReference>
<evidence type="ECO:0000259" key="1">
    <source>
        <dbReference type="Pfam" id="PF04818"/>
    </source>
</evidence>
<feature type="domain" description="CID" evidence="1">
    <location>
        <begin position="36"/>
        <end position="194"/>
    </location>
</feature>
<keyword evidence="3" id="KW-1185">Reference proteome</keyword>
<comment type="caution">
    <text evidence="2">The sequence shown here is derived from an EMBL/GenBank/DDBJ whole genome shotgun (WGS) entry which is preliminary data.</text>
</comment>
<dbReference type="Gene3D" id="1.25.40.90">
    <property type="match status" value="1"/>
</dbReference>
<dbReference type="EMBL" id="NAJO01000014">
    <property type="protein sequence ID" value="OQO07311.1"/>
    <property type="molecule type" value="Genomic_DNA"/>
</dbReference>
<evidence type="ECO:0000313" key="3">
    <source>
        <dbReference type="Proteomes" id="UP000192596"/>
    </source>
</evidence>
<gene>
    <name evidence="2" type="ORF">B0A48_07008</name>
</gene>
<dbReference type="OrthoDB" id="21470at2759"/>
<name>A0A1V8T7T5_9PEZI</name>
<sequence length="356" mass="40020">MSVSVSKAVFTSTLLRRDFESAAPDISRDDAVLFTRALSRASNICTKSEVKACKDFIIRNVIPSITRTTALTKYLVALSKSCTPSNADDLEGLDGSGAEKSRDPPTAAFRRLHLLYIVHDVLCFMFTRLKDGPHAKQFTSSPACTEALKSTIQSLAHLAAHSDGNGPSATLASVQMIITYWEKLSIFTLEQCSDLSSSITTTRTWEDLDRHLASKEAKAILDEQRRKGEESKWILPRQHHLPYDPTTPWHDLPATNALYQKRTRGFPIRANALKPGGVYLQRGGQQASESLRRDVEQLHREALRCFDKYTDAKEVKDVDALGSVVWKDRERPTRNYYGFTYEGIAKRKEADRQPAW</sequence>